<dbReference type="GO" id="GO:0005886">
    <property type="term" value="C:plasma membrane"/>
    <property type="evidence" value="ECO:0007669"/>
    <property type="project" value="UniProtKB-UniRule"/>
</dbReference>
<keyword evidence="6 7" id="KW-0961">Cell wall biogenesis/degradation</keyword>
<feature type="site" description="Important for catalytic activity" evidence="7">
    <location>
        <position position="199"/>
    </location>
</feature>
<dbReference type="GO" id="GO:0071555">
    <property type="term" value="P:cell wall organization"/>
    <property type="evidence" value="ECO:0007669"/>
    <property type="project" value="UniProtKB-KW"/>
</dbReference>
<dbReference type="NCBIfam" id="TIGR00247">
    <property type="entry name" value="endolytic transglycosylase MltG"/>
    <property type="match status" value="1"/>
</dbReference>
<evidence type="ECO:0000256" key="1">
    <source>
        <dbReference type="ARBA" id="ARBA00022475"/>
    </source>
</evidence>
<evidence type="ECO:0000256" key="7">
    <source>
        <dbReference type="HAMAP-Rule" id="MF_02065"/>
    </source>
</evidence>
<evidence type="ECO:0000256" key="4">
    <source>
        <dbReference type="ARBA" id="ARBA00023136"/>
    </source>
</evidence>
<evidence type="ECO:0000256" key="2">
    <source>
        <dbReference type="ARBA" id="ARBA00022692"/>
    </source>
</evidence>
<organism evidence="8 9">
    <name type="scientific">Aurantiacibacter spongiae</name>
    <dbReference type="NCBI Taxonomy" id="2488860"/>
    <lineage>
        <taxon>Bacteria</taxon>
        <taxon>Pseudomonadati</taxon>
        <taxon>Pseudomonadota</taxon>
        <taxon>Alphaproteobacteria</taxon>
        <taxon>Sphingomonadales</taxon>
        <taxon>Erythrobacteraceae</taxon>
        <taxon>Aurantiacibacter</taxon>
    </lineage>
</organism>
<keyword evidence="1 7" id="KW-1003">Cell membrane</keyword>
<evidence type="ECO:0000313" key="9">
    <source>
        <dbReference type="Proteomes" id="UP000275232"/>
    </source>
</evidence>
<dbReference type="CDD" id="cd08010">
    <property type="entry name" value="MltG_like"/>
    <property type="match status" value="1"/>
</dbReference>
<keyword evidence="5 7" id="KW-0456">Lyase</keyword>
<dbReference type="Pfam" id="PF02618">
    <property type="entry name" value="YceG"/>
    <property type="match status" value="1"/>
</dbReference>
<name>A0A3N5CXZ8_9SPHN</name>
<keyword evidence="7" id="KW-0997">Cell inner membrane</keyword>
<gene>
    <name evidence="7 8" type="primary">mltG</name>
    <name evidence="8" type="ORF">EG799_13395</name>
</gene>
<comment type="function">
    <text evidence="7">Functions as a peptidoglycan terminase that cleaves nascent peptidoglycan strands endolytically to terminate their elongation.</text>
</comment>
<evidence type="ECO:0000256" key="5">
    <source>
        <dbReference type="ARBA" id="ARBA00023239"/>
    </source>
</evidence>
<dbReference type="AlphaFoldDB" id="A0A3N5CXZ8"/>
<proteinExistence type="inferred from homology"/>
<dbReference type="EMBL" id="RPFZ01000001">
    <property type="protein sequence ID" value="RPF72510.1"/>
    <property type="molecule type" value="Genomic_DNA"/>
</dbReference>
<keyword evidence="2 7" id="KW-0812">Transmembrane</keyword>
<dbReference type="Gene3D" id="3.30.1490.480">
    <property type="entry name" value="Endolytic murein transglycosylase"/>
    <property type="match status" value="1"/>
</dbReference>
<sequence>MTRTFGLLAAVGVLIVAVLAGWFLAGWYGSAEIEEDTAFIVPSGATLTSTANKLAQVGVIGDADGFLLRAKLLGSGDPVKAGEFMLAANDSPAGILDTLQHGEVIRRFVTVPEGMPSVMVHDILMAEPLLTGAIPVPEEGSVLPDTYDFERGESRAAVLARMQVAMDRAVAELWPRRSPDTVAKTPQEAVTLASIVEKETGVPRERRMVAGLYSNRIRQGIRLQADPTIIYPITKGRPLGRRIRQSEIAAINDYNTYSMAGLPKGPITNPGRASIEAVLHPADTDAIYMVADGTGGHEFNDTLAGHNAAVERWFALRRERGEM</sequence>
<keyword evidence="3 7" id="KW-1133">Transmembrane helix</keyword>
<comment type="similarity">
    <text evidence="7">Belongs to the transglycosylase MltG family.</text>
</comment>
<keyword evidence="4 7" id="KW-0472">Membrane</keyword>
<protein>
    <recommendedName>
        <fullName evidence="7">Endolytic murein transglycosylase</fullName>
        <ecNumber evidence="7">4.2.2.29</ecNumber>
    </recommendedName>
    <alternativeName>
        <fullName evidence="7">Peptidoglycan lytic transglycosylase</fullName>
    </alternativeName>
    <alternativeName>
        <fullName evidence="7">Peptidoglycan polymerization terminase</fullName>
    </alternativeName>
</protein>
<dbReference type="PANTHER" id="PTHR30518:SF2">
    <property type="entry name" value="ENDOLYTIC MUREIN TRANSGLYCOSYLASE"/>
    <property type="match status" value="1"/>
</dbReference>
<keyword evidence="9" id="KW-1185">Reference proteome</keyword>
<dbReference type="InterPro" id="IPR003770">
    <property type="entry name" value="MLTG-like"/>
</dbReference>
<reference evidence="8 9" key="1">
    <citation type="submission" date="2018-11" db="EMBL/GenBank/DDBJ databases">
        <title>Erythrobacter spongiae sp. nov., isolated from a marine sponge.</title>
        <authorList>
            <person name="Zhuang L."/>
            <person name="Luo L."/>
        </authorList>
    </citation>
    <scope>NUCLEOTIDE SEQUENCE [LARGE SCALE GENOMIC DNA]</scope>
    <source>
        <strain evidence="8 9">HN-E23</strain>
    </source>
</reference>
<accession>A0A3N5CXZ8</accession>
<evidence type="ECO:0000256" key="3">
    <source>
        <dbReference type="ARBA" id="ARBA00022989"/>
    </source>
</evidence>
<dbReference type="GO" id="GO:0008932">
    <property type="term" value="F:lytic endotransglycosylase activity"/>
    <property type="evidence" value="ECO:0007669"/>
    <property type="project" value="UniProtKB-UniRule"/>
</dbReference>
<dbReference type="HAMAP" id="MF_02065">
    <property type="entry name" value="MltG"/>
    <property type="match status" value="1"/>
</dbReference>
<dbReference type="OrthoDB" id="9814591at2"/>
<dbReference type="RefSeq" id="WP_123882248.1">
    <property type="nucleotide sequence ID" value="NZ_RPFZ01000001.1"/>
</dbReference>
<dbReference type="GO" id="GO:0009252">
    <property type="term" value="P:peptidoglycan biosynthetic process"/>
    <property type="evidence" value="ECO:0007669"/>
    <property type="project" value="UniProtKB-UniRule"/>
</dbReference>
<dbReference type="EC" id="4.2.2.29" evidence="7"/>
<dbReference type="Proteomes" id="UP000275232">
    <property type="component" value="Unassembled WGS sequence"/>
</dbReference>
<dbReference type="Gene3D" id="3.30.160.60">
    <property type="entry name" value="Classic Zinc Finger"/>
    <property type="match status" value="1"/>
</dbReference>
<comment type="catalytic activity">
    <reaction evidence="7">
        <text>a peptidoglycan chain = a peptidoglycan chain with N-acetyl-1,6-anhydromuramyl-[peptide] at the reducing end + a peptidoglycan chain with N-acetylglucosamine at the non-reducing end.</text>
        <dbReference type="EC" id="4.2.2.29"/>
    </reaction>
</comment>
<evidence type="ECO:0000313" key="8">
    <source>
        <dbReference type="EMBL" id="RPF72510.1"/>
    </source>
</evidence>
<dbReference type="PANTHER" id="PTHR30518">
    <property type="entry name" value="ENDOLYTIC MUREIN TRANSGLYCOSYLASE"/>
    <property type="match status" value="1"/>
</dbReference>
<evidence type="ECO:0000256" key="6">
    <source>
        <dbReference type="ARBA" id="ARBA00023316"/>
    </source>
</evidence>
<comment type="caution">
    <text evidence="8">The sequence shown here is derived from an EMBL/GenBank/DDBJ whole genome shotgun (WGS) entry which is preliminary data.</text>
</comment>